<feature type="transmembrane region" description="Helical" evidence="5">
    <location>
        <begin position="527"/>
        <end position="547"/>
    </location>
</feature>
<proteinExistence type="inferred from homology"/>
<dbReference type="Gene3D" id="3.40.50.1820">
    <property type="entry name" value="alpha/beta hydrolase"/>
    <property type="match status" value="1"/>
</dbReference>
<feature type="region of interest" description="Disordered" evidence="4">
    <location>
        <begin position="1081"/>
        <end position="1308"/>
    </location>
</feature>
<feature type="coiled-coil region" evidence="3">
    <location>
        <begin position="650"/>
        <end position="687"/>
    </location>
</feature>
<dbReference type="Pfam" id="PF00135">
    <property type="entry name" value="COesterase"/>
    <property type="match status" value="1"/>
</dbReference>
<feature type="compositionally biased region" description="Basic and acidic residues" evidence="4">
    <location>
        <begin position="1117"/>
        <end position="1138"/>
    </location>
</feature>
<keyword evidence="5" id="KW-1133">Transmembrane helix</keyword>
<accession>A0AAV2NFS2</accession>
<keyword evidence="8" id="KW-1185">Reference proteome</keyword>
<reference evidence="7" key="1">
    <citation type="submission" date="2024-04" db="EMBL/GenBank/DDBJ databases">
        <authorList>
            <consortium name="Molecular Ecology Group"/>
        </authorList>
    </citation>
    <scope>NUCLEOTIDE SEQUENCE</scope>
</reference>
<evidence type="ECO:0000256" key="3">
    <source>
        <dbReference type="SAM" id="Coils"/>
    </source>
</evidence>
<keyword evidence="2" id="KW-0325">Glycoprotein</keyword>
<feature type="region of interest" description="Disordered" evidence="4">
    <location>
        <begin position="556"/>
        <end position="624"/>
    </location>
</feature>
<evidence type="ECO:0000259" key="6">
    <source>
        <dbReference type="Pfam" id="PF00135"/>
    </source>
</evidence>
<evidence type="ECO:0000313" key="7">
    <source>
        <dbReference type="EMBL" id="CAL1678555.1"/>
    </source>
</evidence>
<feature type="compositionally biased region" description="Basic and acidic residues" evidence="4">
    <location>
        <begin position="590"/>
        <end position="606"/>
    </location>
</feature>
<dbReference type="EMBL" id="OZ034837">
    <property type="protein sequence ID" value="CAL1678555.1"/>
    <property type="molecule type" value="Genomic_DNA"/>
</dbReference>
<feature type="domain" description="Carboxylesterase type B" evidence="6">
    <location>
        <begin position="1"/>
        <end position="428"/>
    </location>
</feature>
<evidence type="ECO:0000256" key="1">
    <source>
        <dbReference type="ARBA" id="ARBA00005964"/>
    </source>
</evidence>
<feature type="compositionally biased region" description="Basic and acidic residues" evidence="4">
    <location>
        <begin position="1222"/>
        <end position="1243"/>
    </location>
</feature>
<dbReference type="SUPFAM" id="SSF53474">
    <property type="entry name" value="alpha/beta-Hydrolases"/>
    <property type="match status" value="1"/>
</dbReference>
<dbReference type="Proteomes" id="UP001497644">
    <property type="component" value="Chromosome 14"/>
</dbReference>
<dbReference type="InterPro" id="IPR051093">
    <property type="entry name" value="Neuroligin/BSAL"/>
</dbReference>
<evidence type="ECO:0000256" key="5">
    <source>
        <dbReference type="SAM" id="Phobius"/>
    </source>
</evidence>
<feature type="region of interest" description="Disordered" evidence="4">
    <location>
        <begin position="895"/>
        <end position="932"/>
    </location>
</feature>
<feature type="compositionally biased region" description="Basic and acidic residues" evidence="4">
    <location>
        <begin position="565"/>
        <end position="582"/>
    </location>
</feature>
<feature type="compositionally biased region" description="Low complexity" evidence="4">
    <location>
        <begin position="1281"/>
        <end position="1299"/>
    </location>
</feature>
<dbReference type="InterPro" id="IPR002018">
    <property type="entry name" value="CarbesteraseB"/>
</dbReference>
<feature type="compositionally biased region" description="Basic and acidic residues" evidence="4">
    <location>
        <begin position="1194"/>
        <end position="1213"/>
    </location>
</feature>
<name>A0AAV2NFS2_9HYME</name>
<keyword evidence="3" id="KW-0175">Coiled coil</keyword>
<feature type="compositionally biased region" description="Polar residues" evidence="4">
    <location>
        <begin position="607"/>
        <end position="624"/>
    </location>
</feature>
<dbReference type="PANTHER" id="PTHR43903">
    <property type="entry name" value="NEUROLIGIN"/>
    <property type="match status" value="1"/>
</dbReference>
<organism evidence="7 8">
    <name type="scientific">Lasius platythorax</name>
    <dbReference type="NCBI Taxonomy" id="488582"/>
    <lineage>
        <taxon>Eukaryota</taxon>
        <taxon>Metazoa</taxon>
        <taxon>Ecdysozoa</taxon>
        <taxon>Arthropoda</taxon>
        <taxon>Hexapoda</taxon>
        <taxon>Insecta</taxon>
        <taxon>Pterygota</taxon>
        <taxon>Neoptera</taxon>
        <taxon>Endopterygota</taxon>
        <taxon>Hymenoptera</taxon>
        <taxon>Apocrita</taxon>
        <taxon>Aculeata</taxon>
        <taxon>Formicoidea</taxon>
        <taxon>Formicidae</taxon>
        <taxon>Formicinae</taxon>
        <taxon>Lasius</taxon>
        <taxon>Lasius</taxon>
    </lineage>
</organism>
<keyword evidence="5" id="KW-0472">Membrane</keyword>
<feature type="region of interest" description="Disordered" evidence="4">
    <location>
        <begin position="964"/>
        <end position="999"/>
    </location>
</feature>
<evidence type="ECO:0000256" key="4">
    <source>
        <dbReference type="SAM" id="MobiDB-lite"/>
    </source>
</evidence>
<protein>
    <recommendedName>
        <fullName evidence="6">Carboxylesterase type B domain-containing protein</fullName>
    </recommendedName>
</protein>
<feature type="compositionally biased region" description="Polar residues" evidence="4">
    <location>
        <begin position="1249"/>
        <end position="1264"/>
    </location>
</feature>
<sequence length="1308" mass="146381">MVFIHGESFEWNSGNPYDGTILAAYGNVVFVTINFRLGILGFLRPGIRDDTASNFGLLDQIAALLWLRENIAEFGGDFNRVTLIGHGTGAIFANLLLISPVANKKGLFKRAILMSGSAMSADAIGKAPLQITKQVAHALYCPTTSDSELAICLRNQDVDRLLHVKIHKPKYVPAYAPLIDRAVIPDKPFNLMENVQLFGRFDLMYGVTESEKFHILPPVALLHGMLDGQRDDILREHAKATHELEPELILSKVLEQYGDFSNGFTKEYATKNRDMVLEALSDSGTVAPLIMTANLHSRANPKSYMYVFSHPKAMQDYSGQQHQHTVHGEELPYVLGVPLDGSKYDLRGRYDMRETLFSEAIMNWWCSFAYNGNPNVVKQHPYLTNGFKEWGQYEIEWPEYDPVNQTYFNLTIPPGIGTHYRTAEMQFWNEDLPNLLRHPNKDISGPTRSRGPRPQILDFADGIGKYANSTANRKYETYGASRYTTPSSTISNTDKPFSIAVTTDGSVGQGSTVETDMLKSSSTMMMVIVFFVVFILINFTAFLYIYYKKQSVKGKEKSLKRRASEKKDDSVKRSKTDKHENHYGQLGYKSDSKPDLNDVIKNDKAYDNNSNFGRRSKLSRQNSSSTIDTHIKVREWIQQEIVHRCSPRFLRKTRETLQKEHQEKLNKQQQEEKQRIIEETLKERKDEPIYDESPALVVRPGKKSKLPKISVAIDATPATRTESILNQVPIELTRSIEVSNEYEPIADQLMTPEVIVIEHHHSRSDPLPMENVLKTTIPNFSTPMIHESDAGSSNSLYAKINPKLKSRLPRLGPGTSGVEAPLSNQSKYENPPGEEIYVKTGPILTTFGTSDVNVTCREPILERECISPEEALQTIKRRNYPKVLPDIEKRRSLPAPSSLFVPKQHANSLKDYKSGNRVNLSSSQPPLPPPRIFGPSKSLEKSAFLVEENENQCESEPITTNLHVGPLLRRQDSGRNNSDPNIIDSLEESRSVQPGGSVDTIYANPKCPLHGGDQYRFSPTSHSVDEDIGKSVPLLEAGNPNWYKPSEPLTLMTSTASEPQIVVVRNERDATMQPKIVITPRAVNPCRANQYPSPSTPTLPEDNKIEHEPGNQIPSDPGRDGGSSERLDDSSAERREPRIIITAREPKNCAPAGNLKQPKIIIKPTASLPRGRDQRNIPKVSAIPSPEQQNCQNSERDRALELREKPSLKEKPRVTRIPSFSRRREEPSGIERPSYVERAEVASRAETATAPSKITNAHPSTSDARSCIPTPMMPKSEKTSSTDSSSASNGNSTSSNTGTIKRKPASKK</sequence>
<feature type="region of interest" description="Disordered" evidence="4">
    <location>
        <begin position="808"/>
        <end position="832"/>
    </location>
</feature>
<comment type="similarity">
    <text evidence="1">Belongs to the type-B carboxylesterase/lipase family.</text>
</comment>
<dbReference type="InterPro" id="IPR029058">
    <property type="entry name" value="AB_hydrolase_fold"/>
</dbReference>
<gene>
    <name evidence="7" type="ORF">LPLAT_LOCUS4380</name>
</gene>
<evidence type="ECO:0000313" key="8">
    <source>
        <dbReference type="Proteomes" id="UP001497644"/>
    </source>
</evidence>
<feature type="transmembrane region" description="Helical" evidence="5">
    <location>
        <begin position="20"/>
        <end position="43"/>
    </location>
</feature>
<evidence type="ECO:0000256" key="2">
    <source>
        <dbReference type="ARBA" id="ARBA00023180"/>
    </source>
</evidence>
<keyword evidence="5" id="KW-0812">Transmembrane</keyword>